<dbReference type="InterPro" id="IPR039845">
    <property type="entry name" value="FAM192A"/>
</dbReference>
<feature type="compositionally biased region" description="Basic and acidic residues" evidence="3">
    <location>
        <begin position="14"/>
        <end position="43"/>
    </location>
</feature>
<gene>
    <name evidence="5" type="ORF">N0V87_005354</name>
</gene>
<reference evidence="5" key="1">
    <citation type="submission" date="2022-10" db="EMBL/GenBank/DDBJ databases">
        <title>Tapping the CABI collections for fungal endophytes: first genome assemblies for Collariella, Neodidymelliopsis, Ascochyta clinopodiicola, Didymella pomorum, Didymosphaeria variabile, Neocosmospora piperis and Neocucurbitaria cava.</title>
        <authorList>
            <person name="Hill R."/>
        </authorList>
    </citation>
    <scope>NUCLEOTIDE SEQUENCE</scope>
    <source>
        <strain evidence="5">IMI 360193</strain>
    </source>
</reference>
<dbReference type="Pfam" id="PF10187">
    <property type="entry name" value="FAM192A_Fyv6_N"/>
    <property type="match status" value="1"/>
</dbReference>
<evidence type="ECO:0000256" key="3">
    <source>
        <dbReference type="SAM" id="MobiDB-lite"/>
    </source>
</evidence>
<comment type="caution">
    <text evidence="5">The sequence shown here is derived from an EMBL/GenBank/DDBJ whole genome shotgun (WGS) entry which is preliminary data.</text>
</comment>
<comment type="subcellular location">
    <subcellularLocation>
        <location evidence="1">Nucleus</location>
    </subcellularLocation>
</comment>
<dbReference type="PANTHER" id="PTHR13495:SF0">
    <property type="entry name" value="PSME3-INTERACTING PROTEIN"/>
    <property type="match status" value="1"/>
</dbReference>
<dbReference type="GO" id="GO:0005634">
    <property type="term" value="C:nucleus"/>
    <property type="evidence" value="ECO:0007669"/>
    <property type="project" value="UniProtKB-SubCell"/>
</dbReference>
<feature type="compositionally biased region" description="Low complexity" evidence="3">
    <location>
        <begin position="179"/>
        <end position="211"/>
    </location>
</feature>
<dbReference type="PANTHER" id="PTHR13495">
    <property type="entry name" value="NEFA-INTERACTING NUCLEAR PROTEIN NIP30"/>
    <property type="match status" value="1"/>
</dbReference>
<evidence type="ECO:0000259" key="4">
    <source>
        <dbReference type="Pfam" id="PF10187"/>
    </source>
</evidence>
<dbReference type="AlphaFoldDB" id="A0A9W8WYL1"/>
<accession>A0A9W8WYL1</accession>
<feature type="compositionally biased region" description="Basic and acidic residues" evidence="3">
    <location>
        <begin position="162"/>
        <end position="178"/>
    </location>
</feature>
<feature type="region of interest" description="Disordered" evidence="3">
    <location>
        <begin position="1"/>
        <end position="46"/>
    </location>
</feature>
<proteinExistence type="predicted"/>
<evidence type="ECO:0000256" key="1">
    <source>
        <dbReference type="ARBA" id="ARBA00004123"/>
    </source>
</evidence>
<dbReference type="EMBL" id="JAPEUV010000048">
    <property type="protein sequence ID" value="KAJ4336490.1"/>
    <property type="molecule type" value="Genomic_DNA"/>
</dbReference>
<dbReference type="Proteomes" id="UP001140562">
    <property type="component" value="Unassembled WGS sequence"/>
</dbReference>
<feature type="region of interest" description="Disordered" evidence="3">
    <location>
        <begin position="90"/>
        <end position="220"/>
    </location>
</feature>
<dbReference type="InterPro" id="IPR019331">
    <property type="entry name" value="FAM192A/Fyv6_N"/>
</dbReference>
<evidence type="ECO:0000256" key="2">
    <source>
        <dbReference type="ARBA" id="ARBA00023242"/>
    </source>
</evidence>
<protein>
    <recommendedName>
        <fullName evidence="4">FAM192A/Fyv6 N-terminal domain-containing protein</fullName>
    </recommendedName>
</protein>
<sequence length="220" mass="24049">MSSGFVSGGTADAPIERDDEWKQAQREIEEKRREKEELGKQNEGKSLFEVLQANKDAKQEAFEQAARYKLHVALDDDEADYLEGILEAKRKEEANVKKETREGLELFRRQQEEAERKALEADNEEAPKEDQVQWAAPGRKRKKGPESSLLKGIKLRKSSSATDEKATVDTAGDKKKGTGDTAGFSAAKPTASSPTALAVAPPSKAPAALALGYASSDDDD</sequence>
<organism evidence="5 6">
    <name type="scientific">Didymella glomerata</name>
    <dbReference type="NCBI Taxonomy" id="749621"/>
    <lineage>
        <taxon>Eukaryota</taxon>
        <taxon>Fungi</taxon>
        <taxon>Dikarya</taxon>
        <taxon>Ascomycota</taxon>
        <taxon>Pezizomycotina</taxon>
        <taxon>Dothideomycetes</taxon>
        <taxon>Pleosporomycetidae</taxon>
        <taxon>Pleosporales</taxon>
        <taxon>Pleosporineae</taxon>
        <taxon>Didymellaceae</taxon>
        <taxon>Didymella</taxon>
    </lineage>
</organism>
<keyword evidence="2" id="KW-0539">Nucleus</keyword>
<name>A0A9W8WYL1_9PLEO</name>
<feature type="domain" description="FAM192A/Fyv6 N-terminal" evidence="4">
    <location>
        <begin position="5"/>
        <end position="108"/>
    </location>
</feature>
<evidence type="ECO:0000313" key="5">
    <source>
        <dbReference type="EMBL" id="KAJ4336490.1"/>
    </source>
</evidence>
<feature type="compositionally biased region" description="Basic and acidic residues" evidence="3">
    <location>
        <begin position="90"/>
        <end position="131"/>
    </location>
</feature>
<evidence type="ECO:0000313" key="6">
    <source>
        <dbReference type="Proteomes" id="UP001140562"/>
    </source>
</evidence>
<dbReference type="OrthoDB" id="75807at2759"/>
<keyword evidence="6" id="KW-1185">Reference proteome</keyword>